<name>A0A7J8ZI33_9ROSI</name>
<keyword evidence="2" id="KW-1185">Reference proteome</keyword>
<gene>
    <name evidence="1" type="ORF">Golax_010179</name>
</gene>
<sequence>MFNDWNQTRRMKSLATGPMTTLEYSWWRSQRVNGLDGDIHKLEVEKLRKGKNKAEEDWTV</sequence>
<accession>A0A7J8ZI33</accession>
<proteinExistence type="predicted"/>
<comment type="caution">
    <text evidence="1">The sequence shown here is derived from an EMBL/GenBank/DDBJ whole genome shotgun (WGS) entry which is preliminary data.</text>
</comment>
<evidence type="ECO:0000313" key="1">
    <source>
        <dbReference type="EMBL" id="MBA0710929.1"/>
    </source>
</evidence>
<evidence type="ECO:0000313" key="2">
    <source>
        <dbReference type="Proteomes" id="UP000593574"/>
    </source>
</evidence>
<organism evidence="1 2">
    <name type="scientific">Gossypium laxum</name>
    <dbReference type="NCBI Taxonomy" id="34288"/>
    <lineage>
        <taxon>Eukaryota</taxon>
        <taxon>Viridiplantae</taxon>
        <taxon>Streptophyta</taxon>
        <taxon>Embryophyta</taxon>
        <taxon>Tracheophyta</taxon>
        <taxon>Spermatophyta</taxon>
        <taxon>Magnoliopsida</taxon>
        <taxon>eudicotyledons</taxon>
        <taxon>Gunneridae</taxon>
        <taxon>Pentapetalae</taxon>
        <taxon>rosids</taxon>
        <taxon>malvids</taxon>
        <taxon>Malvales</taxon>
        <taxon>Malvaceae</taxon>
        <taxon>Malvoideae</taxon>
        <taxon>Gossypium</taxon>
    </lineage>
</organism>
<dbReference type="Proteomes" id="UP000593574">
    <property type="component" value="Unassembled WGS sequence"/>
</dbReference>
<dbReference type="AlphaFoldDB" id="A0A7J8ZI33"/>
<dbReference type="EMBL" id="JABEZV010000005">
    <property type="protein sequence ID" value="MBA0710929.1"/>
    <property type="molecule type" value="Genomic_DNA"/>
</dbReference>
<protein>
    <submittedName>
        <fullName evidence="1">Uncharacterized protein</fullName>
    </submittedName>
</protein>
<reference evidence="1 2" key="1">
    <citation type="journal article" date="2019" name="Genome Biol. Evol.">
        <title>Insights into the evolution of the New World diploid cottons (Gossypium, subgenus Houzingenia) based on genome sequencing.</title>
        <authorList>
            <person name="Grover C.E."/>
            <person name="Arick M.A. 2nd"/>
            <person name="Thrash A."/>
            <person name="Conover J.L."/>
            <person name="Sanders W.S."/>
            <person name="Peterson D.G."/>
            <person name="Frelichowski J.E."/>
            <person name="Scheffler J.A."/>
            <person name="Scheffler B.E."/>
            <person name="Wendel J.F."/>
        </authorList>
    </citation>
    <scope>NUCLEOTIDE SEQUENCE [LARGE SCALE GENOMIC DNA]</scope>
    <source>
        <strain evidence="1">4</strain>
        <tissue evidence="1">Leaf</tissue>
    </source>
</reference>